<dbReference type="Proteomes" id="UP000887159">
    <property type="component" value="Unassembled WGS sequence"/>
</dbReference>
<accession>A0A8X6SPP0</accession>
<gene>
    <name evidence="1" type="ORF">TNCV_1073921</name>
</gene>
<keyword evidence="2" id="KW-1185">Reference proteome</keyword>
<name>A0A8X6SPP0_TRICX</name>
<evidence type="ECO:0000313" key="1">
    <source>
        <dbReference type="EMBL" id="GFY17657.1"/>
    </source>
</evidence>
<proteinExistence type="predicted"/>
<reference evidence="1" key="1">
    <citation type="submission" date="2020-08" db="EMBL/GenBank/DDBJ databases">
        <title>Multicomponent nature underlies the extraordinary mechanical properties of spider dragline silk.</title>
        <authorList>
            <person name="Kono N."/>
            <person name="Nakamura H."/>
            <person name="Mori M."/>
            <person name="Yoshida Y."/>
            <person name="Ohtoshi R."/>
            <person name="Malay A.D."/>
            <person name="Moran D.A.P."/>
            <person name="Tomita M."/>
            <person name="Numata K."/>
            <person name="Arakawa K."/>
        </authorList>
    </citation>
    <scope>NUCLEOTIDE SEQUENCE</scope>
</reference>
<sequence>MQSLWCEHKFFQEKKKPGGLCITVKRCHPRHRHSLIRMHLFYGFVGDEPSSRFTPNESTPIIAFQAKPRFIRKDNIPPKITHPVDILTCPLQMFSSMA</sequence>
<evidence type="ECO:0000313" key="2">
    <source>
        <dbReference type="Proteomes" id="UP000887159"/>
    </source>
</evidence>
<comment type="caution">
    <text evidence="1">The sequence shown here is derived from an EMBL/GenBank/DDBJ whole genome shotgun (WGS) entry which is preliminary data.</text>
</comment>
<organism evidence="1 2">
    <name type="scientific">Trichonephila clavipes</name>
    <name type="common">Golden silk orbweaver</name>
    <name type="synonym">Nephila clavipes</name>
    <dbReference type="NCBI Taxonomy" id="2585209"/>
    <lineage>
        <taxon>Eukaryota</taxon>
        <taxon>Metazoa</taxon>
        <taxon>Ecdysozoa</taxon>
        <taxon>Arthropoda</taxon>
        <taxon>Chelicerata</taxon>
        <taxon>Arachnida</taxon>
        <taxon>Araneae</taxon>
        <taxon>Araneomorphae</taxon>
        <taxon>Entelegynae</taxon>
        <taxon>Araneoidea</taxon>
        <taxon>Nephilidae</taxon>
        <taxon>Trichonephila</taxon>
    </lineage>
</organism>
<dbReference type="AlphaFoldDB" id="A0A8X6SPP0"/>
<dbReference type="EMBL" id="BMAU01021346">
    <property type="protein sequence ID" value="GFY17657.1"/>
    <property type="molecule type" value="Genomic_DNA"/>
</dbReference>
<protein>
    <submittedName>
        <fullName evidence="1">Uncharacterized protein</fullName>
    </submittedName>
</protein>